<reference evidence="2 3" key="2">
    <citation type="submission" date="2018-11" db="EMBL/GenBank/DDBJ databases">
        <authorList>
            <consortium name="Pathogen Informatics"/>
        </authorList>
    </citation>
    <scope>NUCLEOTIDE SEQUENCE [LARGE SCALE GENOMIC DNA]</scope>
</reference>
<keyword evidence="3" id="KW-1185">Reference proteome</keyword>
<evidence type="ECO:0000313" key="4">
    <source>
        <dbReference type="WBParaSite" id="SBAD_0000408701-mRNA-1"/>
    </source>
</evidence>
<gene>
    <name evidence="2" type="ORF">SBAD_LOCUS3913</name>
</gene>
<keyword evidence="1" id="KW-1133">Transmembrane helix</keyword>
<keyword evidence="1" id="KW-0812">Transmembrane</keyword>
<feature type="transmembrane region" description="Helical" evidence="1">
    <location>
        <begin position="134"/>
        <end position="153"/>
    </location>
</feature>
<protein>
    <submittedName>
        <fullName evidence="4">DET1- and DDB1-associated protein 1</fullName>
    </submittedName>
</protein>
<dbReference type="Proteomes" id="UP000270296">
    <property type="component" value="Unassembled WGS sequence"/>
</dbReference>
<keyword evidence="1" id="KW-0472">Membrane</keyword>
<proteinExistence type="predicted"/>
<evidence type="ECO:0000256" key="1">
    <source>
        <dbReference type="SAM" id="Phobius"/>
    </source>
</evidence>
<dbReference type="WBParaSite" id="SBAD_0000408701-mRNA-1">
    <property type="protein sequence ID" value="SBAD_0000408701-mRNA-1"/>
    <property type="gene ID" value="SBAD_0000408701"/>
</dbReference>
<reference evidence="4" key="1">
    <citation type="submission" date="2016-06" db="UniProtKB">
        <authorList>
            <consortium name="WormBaseParasite"/>
        </authorList>
    </citation>
    <scope>IDENTIFICATION</scope>
</reference>
<sequence>MCGRKFLNTTAWSMATDSYYYSTRFVRTRESRRPVERVSETNPRTSVAAFFPPGWFRGDGGGARNVTVLTYRTPADGRRTPRVVREQCINQYVILLCQKYERERRAQGAVAGGKFLPGAGVSDRTSSIRSLFGVRVYWILLVLRLGAMFHFYYDDDGAVEIGCEAGKL</sequence>
<dbReference type="EMBL" id="UZAM01008019">
    <property type="protein sequence ID" value="VDP02773.1"/>
    <property type="molecule type" value="Genomic_DNA"/>
</dbReference>
<organism evidence="4">
    <name type="scientific">Soboliphyme baturini</name>
    <dbReference type="NCBI Taxonomy" id="241478"/>
    <lineage>
        <taxon>Eukaryota</taxon>
        <taxon>Metazoa</taxon>
        <taxon>Ecdysozoa</taxon>
        <taxon>Nematoda</taxon>
        <taxon>Enoplea</taxon>
        <taxon>Dorylaimia</taxon>
        <taxon>Dioctophymatida</taxon>
        <taxon>Dioctophymatoidea</taxon>
        <taxon>Soboliphymatidae</taxon>
        <taxon>Soboliphyme</taxon>
    </lineage>
</organism>
<name>A0A183IJW7_9BILA</name>
<accession>A0A183IJW7</accession>
<dbReference type="AlphaFoldDB" id="A0A183IJW7"/>
<evidence type="ECO:0000313" key="3">
    <source>
        <dbReference type="Proteomes" id="UP000270296"/>
    </source>
</evidence>
<evidence type="ECO:0000313" key="2">
    <source>
        <dbReference type="EMBL" id="VDP02773.1"/>
    </source>
</evidence>